<sequence>MAVVSQESDEAKHLIPRTLSQRSSAERNVRSQSAILREQAGAEDEDEVSMSIEHLDEILEPPRRPGRRSRNSSSRDAIEEETPSGRNKRQRIDRAGRTPG</sequence>
<feature type="compositionally biased region" description="Basic and acidic residues" evidence="1">
    <location>
        <begin position="90"/>
        <end position="100"/>
    </location>
</feature>
<feature type="compositionally biased region" description="Basic and acidic residues" evidence="1">
    <location>
        <begin position="53"/>
        <end position="63"/>
    </location>
</feature>
<gene>
    <name evidence="2" type="ORF">BN1708_018015</name>
</gene>
<dbReference type="AlphaFoldDB" id="A0A0G4LN79"/>
<organism evidence="2 3">
    <name type="scientific">Verticillium longisporum</name>
    <name type="common">Verticillium dahliae var. longisporum</name>
    <dbReference type="NCBI Taxonomy" id="100787"/>
    <lineage>
        <taxon>Eukaryota</taxon>
        <taxon>Fungi</taxon>
        <taxon>Dikarya</taxon>
        <taxon>Ascomycota</taxon>
        <taxon>Pezizomycotina</taxon>
        <taxon>Sordariomycetes</taxon>
        <taxon>Hypocreomycetidae</taxon>
        <taxon>Glomerellales</taxon>
        <taxon>Plectosphaerellaceae</taxon>
        <taxon>Verticillium</taxon>
    </lineage>
</organism>
<proteinExistence type="predicted"/>
<evidence type="ECO:0000313" key="2">
    <source>
        <dbReference type="EMBL" id="CRK23155.1"/>
    </source>
</evidence>
<accession>A0A0G4LN79</accession>
<feature type="non-terminal residue" evidence="2">
    <location>
        <position position="100"/>
    </location>
</feature>
<dbReference type="Proteomes" id="UP000044602">
    <property type="component" value="Unassembled WGS sequence"/>
</dbReference>
<name>A0A0G4LN79_VERLO</name>
<evidence type="ECO:0000313" key="3">
    <source>
        <dbReference type="Proteomes" id="UP000044602"/>
    </source>
</evidence>
<keyword evidence="3" id="KW-1185">Reference proteome</keyword>
<feature type="region of interest" description="Disordered" evidence="1">
    <location>
        <begin position="1"/>
        <end position="100"/>
    </location>
</feature>
<evidence type="ECO:0000256" key="1">
    <source>
        <dbReference type="SAM" id="MobiDB-lite"/>
    </source>
</evidence>
<protein>
    <submittedName>
        <fullName evidence="2">Uncharacterized protein</fullName>
    </submittedName>
</protein>
<reference evidence="2 3" key="1">
    <citation type="submission" date="2015-05" db="EMBL/GenBank/DDBJ databases">
        <authorList>
            <person name="Wang D.B."/>
            <person name="Wang M."/>
        </authorList>
    </citation>
    <scope>NUCLEOTIDE SEQUENCE [LARGE SCALE GENOMIC DNA]</scope>
    <source>
        <strain evidence="2">VL1</strain>
    </source>
</reference>
<dbReference type="EMBL" id="CVQH01015302">
    <property type="protein sequence ID" value="CRK23155.1"/>
    <property type="molecule type" value="Genomic_DNA"/>
</dbReference>